<name>A0A8J5JYR7_HOMAM</name>
<evidence type="ECO:0000313" key="3">
    <source>
        <dbReference type="Proteomes" id="UP000747542"/>
    </source>
</evidence>
<organism evidence="2 3">
    <name type="scientific">Homarus americanus</name>
    <name type="common">American lobster</name>
    <dbReference type="NCBI Taxonomy" id="6706"/>
    <lineage>
        <taxon>Eukaryota</taxon>
        <taxon>Metazoa</taxon>
        <taxon>Ecdysozoa</taxon>
        <taxon>Arthropoda</taxon>
        <taxon>Crustacea</taxon>
        <taxon>Multicrustacea</taxon>
        <taxon>Malacostraca</taxon>
        <taxon>Eumalacostraca</taxon>
        <taxon>Eucarida</taxon>
        <taxon>Decapoda</taxon>
        <taxon>Pleocyemata</taxon>
        <taxon>Astacidea</taxon>
        <taxon>Nephropoidea</taxon>
        <taxon>Nephropidae</taxon>
        <taxon>Homarus</taxon>
    </lineage>
</organism>
<evidence type="ECO:0000256" key="1">
    <source>
        <dbReference type="SAM" id="MobiDB-lite"/>
    </source>
</evidence>
<comment type="caution">
    <text evidence="2">The sequence shown here is derived from an EMBL/GenBank/DDBJ whole genome shotgun (WGS) entry which is preliminary data.</text>
</comment>
<feature type="compositionally biased region" description="Polar residues" evidence="1">
    <location>
        <begin position="151"/>
        <end position="162"/>
    </location>
</feature>
<feature type="compositionally biased region" description="Basic and acidic residues" evidence="1">
    <location>
        <begin position="86"/>
        <end position="110"/>
    </location>
</feature>
<dbReference type="AlphaFoldDB" id="A0A8J5JYR7"/>
<sequence length="312" mass="35654">MEHLEVMPVSTRVVCLNAPHLKSLCVFEALSRTLGCYYNHHRSQMGTYLVFYLTHWTHIRECNLVLNGIEKVPRTNVPPRIILERIHSPDSTESPPSHKDETQTNGDTREGFSLTRVNTLPLPDHSNIAEANNPTSLPASPKNYVRRDPSRSINQESQGCLQVNNKIETAQKQKRENIQKNEPERQMAQKEVEKTHNHITLNMDETEEITTLLDEDEDEYTSDTSDDLHKVVRKRLSVDITPLLNPHPKDKLLVLLLRPAEETQAWQFLSSCLKITHSSSRTMVVDGSGTIKKALTRTKPLYFSKNGNVHRI</sequence>
<proteinExistence type="predicted"/>
<dbReference type="Proteomes" id="UP000747542">
    <property type="component" value="Unassembled WGS sequence"/>
</dbReference>
<feature type="compositionally biased region" description="Polar residues" evidence="1">
    <location>
        <begin position="129"/>
        <end position="138"/>
    </location>
</feature>
<reference evidence="2" key="1">
    <citation type="journal article" date="2021" name="Sci. Adv.">
        <title>The American lobster genome reveals insights on longevity, neural, and immune adaptations.</title>
        <authorList>
            <person name="Polinski J.M."/>
            <person name="Zimin A.V."/>
            <person name="Clark K.F."/>
            <person name="Kohn A.B."/>
            <person name="Sadowski N."/>
            <person name="Timp W."/>
            <person name="Ptitsyn A."/>
            <person name="Khanna P."/>
            <person name="Romanova D.Y."/>
            <person name="Williams P."/>
            <person name="Greenwood S.J."/>
            <person name="Moroz L.L."/>
            <person name="Walt D.R."/>
            <person name="Bodnar A.G."/>
        </authorList>
    </citation>
    <scope>NUCLEOTIDE SEQUENCE</scope>
    <source>
        <strain evidence="2">GMGI-L3</strain>
    </source>
</reference>
<feature type="region of interest" description="Disordered" evidence="1">
    <location>
        <begin position="86"/>
        <end position="162"/>
    </location>
</feature>
<evidence type="ECO:0000313" key="2">
    <source>
        <dbReference type="EMBL" id="KAG7161844.1"/>
    </source>
</evidence>
<accession>A0A8J5JYR7</accession>
<keyword evidence="3" id="KW-1185">Reference proteome</keyword>
<protein>
    <submittedName>
        <fullName evidence="2">Uncharacterized protein</fullName>
    </submittedName>
</protein>
<dbReference type="EMBL" id="JAHLQT010028808">
    <property type="protein sequence ID" value="KAG7161844.1"/>
    <property type="molecule type" value="Genomic_DNA"/>
</dbReference>
<gene>
    <name evidence="2" type="ORF">Hamer_G007504</name>
</gene>